<accession>A0A3N0VHF2</accession>
<evidence type="ECO:0000313" key="3">
    <source>
        <dbReference type="Proteomes" id="UP000282106"/>
    </source>
</evidence>
<reference evidence="2 3" key="1">
    <citation type="submission" date="2018-10" db="EMBL/GenBank/DDBJ databases">
        <authorList>
            <person name="Chen W.-M."/>
        </authorList>
    </citation>
    <scope>NUCLEOTIDE SEQUENCE [LARGE SCALE GENOMIC DNA]</scope>
    <source>
        <strain evidence="2 3">THS-13</strain>
    </source>
</reference>
<gene>
    <name evidence="2" type="ORF">ED208_06900</name>
</gene>
<feature type="signal peptide" evidence="1">
    <location>
        <begin position="1"/>
        <end position="21"/>
    </location>
</feature>
<evidence type="ECO:0000256" key="1">
    <source>
        <dbReference type="SAM" id="SignalP"/>
    </source>
</evidence>
<dbReference type="EMBL" id="RJVO01000002">
    <property type="protein sequence ID" value="ROH92090.1"/>
    <property type="molecule type" value="Genomic_DNA"/>
</dbReference>
<keyword evidence="3" id="KW-1185">Reference proteome</keyword>
<feature type="chain" id="PRO_5018050198" evidence="1">
    <location>
        <begin position="22"/>
        <end position="155"/>
    </location>
</feature>
<keyword evidence="1" id="KW-0732">Signal</keyword>
<organism evidence="2 3">
    <name type="scientific">Stagnimonas aquatica</name>
    <dbReference type="NCBI Taxonomy" id="2689987"/>
    <lineage>
        <taxon>Bacteria</taxon>
        <taxon>Pseudomonadati</taxon>
        <taxon>Pseudomonadota</taxon>
        <taxon>Gammaproteobacteria</taxon>
        <taxon>Nevskiales</taxon>
        <taxon>Nevskiaceae</taxon>
        <taxon>Stagnimonas</taxon>
    </lineage>
</organism>
<sequence>MISPRNLVAVSSWLLSGVVLADPAPTSPATTAPTASTAEPAPATKPLLQWNLKSATQAPAGSVLLPEVKVTGHRDAFQEADEKLRRAAAALPCTGCGGNTAQEKVGVVEKVLTGAAEVLKQQFVAADDAAEPATIKDRAEAEAAARPLFRPGQDP</sequence>
<dbReference type="Proteomes" id="UP000282106">
    <property type="component" value="Unassembled WGS sequence"/>
</dbReference>
<name>A0A3N0VHF2_9GAMM</name>
<comment type="caution">
    <text evidence="2">The sequence shown here is derived from an EMBL/GenBank/DDBJ whole genome shotgun (WGS) entry which is preliminary data.</text>
</comment>
<proteinExistence type="predicted"/>
<dbReference type="AlphaFoldDB" id="A0A3N0VHF2"/>
<evidence type="ECO:0000313" key="2">
    <source>
        <dbReference type="EMBL" id="ROH92090.1"/>
    </source>
</evidence>
<protein>
    <submittedName>
        <fullName evidence="2">Uncharacterized protein</fullName>
    </submittedName>
</protein>
<dbReference type="InParanoid" id="A0A3N0VHF2"/>
<dbReference type="RefSeq" id="WP_123211133.1">
    <property type="nucleotide sequence ID" value="NZ_RJVO01000002.1"/>
</dbReference>